<comment type="subunit">
    <text evidence="6">RNAP is composed of a core of 2 alpha, a beta and a beta' subunits. The core is associated with a delta subunit and one of several sigma factors.</text>
</comment>
<comment type="similarity">
    <text evidence="1 6">Belongs to the RpoE family.</text>
</comment>
<evidence type="ECO:0000256" key="1">
    <source>
        <dbReference type="ARBA" id="ARBA00009828"/>
    </source>
</evidence>
<comment type="function">
    <text evidence="6">Participates in both the initiation and recycling phases of transcription. In the presence of the delta subunit, RNAP displays an increased specificity of transcription, a decreased affinity for nucleic acids, and an increased efficiency of RNA synthesis because of enhanced recycling.</text>
</comment>
<evidence type="ECO:0000256" key="7">
    <source>
        <dbReference type="SAM" id="MobiDB-lite"/>
    </source>
</evidence>
<dbReference type="Pfam" id="PF05066">
    <property type="entry name" value="HARE-HTH"/>
    <property type="match status" value="1"/>
</dbReference>
<dbReference type="GO" id="GO:0006351">
    <property type="term" value="P:DNA-templated transcription"/>
    <property type="evidence" value="ECO:0007669"/>
    <property type="project" value="InterPro"/>
</dbReference>
<evidence type="ECO:0000259" key="8">
    <source>
        <dbReference type="PROSITE" id="PS51913"/>
    </source>
</evidence>
<dbReference type="NCBIfam" id="TIGR04567">
    <property type="entry name" value="RNAP_delt_lowGC"/>
    <property type="match status" value="1"/>
</dbReference>
<evidence type="ECO:0000256" key="2">
    <source>
        <dbReference type="ARBA" id="ARBA00022478"/>
    </source>
</evidence>
<keyword evidence="2 6" id="KW-0240">DNA-directed RNA polymerase</keyword>
<reference evidence="9 10" key="1">
    <citation type="submission" date="2018-04" db="EMBL/GenBank/DDBJ databases">
        <title>Genomic Encyclopedia of Archaeal and Bacterial Type Strains, Phase II (KMG-II): from individual species to whole genera.</title>
        <authorList>
            <person name="Goeker M."/>
        </authorList>
    </citation>
    <scope>NUCLEOTIDE SEQUENCE [LARGE SCALE GENOMIC DNA]</scope>
    <source>
        <strain evidence="9 10">DSM 45169</strain>
    </source>
</reference>
<protein>
    <recommendedName>
        <fullName evidence="6">Probable DNA-directed RNA polymerase subunit delta</fullName>
    </recommendedName>
    <alternativeName>
        <fullName evidence="6">RNAP delta factor</fullName>
    </alternativeName>
</protein>
<evidence type="ECO:0000256" key="4">
    <source>
        <dbReference type="ARBA" id="ARBA00022695"/>
    </source>
</evidence>
<evidence type="ECO:0000256" key="6">
    <source>
        <dbReference type="HAMAP-Rule" id="MF_00357"/>
    </source>
</evidence>
<dbReference type="EMBL" id="PZZP01000002">
    <property type="protein sequence ID" value="PTM56791.1"/>
    <property type="molecule type" value="Genomic_DNA"/>
</dbReference>
<name>A0A2T4Z4G9_9BACL</name>
<dbReference type="InterPro" id="IPR029757">
    <property type="entry name" value="RpoE"/>
</dbReference>
<keyword evidence="10" id="KW-1185">Reference proteome</keyword>
<dbReference type="Proteomes" id="UP000241639">
    <property type="component" value="Unassembled WGS sequence"/>
</dbReference>
<feature type="compositionally biased region" description="Acidic residues" evidence="7">
    <location>
        <begin position="133"/>
        <end position="171"/>
    </location>
</feature>
<keyword evidence="4 6" id="KW-0548">Nucleotidyltransferase</keyword>
<evidence type="ECO:0000313" key="9">
    <source>
        <dbReference type="EMBL" id="PTM56791.1"/>
    </source>
</evidence>
<feature type="domain" description="HTH HARE-type" evidence="8">
    <location>
        <begin position="29"/>
        <end position="96"/>
    </location>
</feature>
<accession>A0A2T4Z4G9</accession>
<comment type="caution">
    <text evidence="9">The sequence shown here is derived from an EMBL/GenBank/DDBJ whole genome shotgun (WGS) entry which is preliminary data.</text>
</comment>
<feature type="compositionally biased region" description="Acidic residues" evidence="7">
    <location>
        <begin position="116"/>
        <end position="125"/>
    </location>
</feature>
<dbReference type="AlphaFoldDB" id="A0A2T4Z4G9"/>
<dbReference type="GO" id="GO:0003899">
    <property type="term" value="F:DNA-directed RNA polymerase activity"/>
    <property type="evidence" value="ECO:0007669"/>
    <property type="project" value="UniProtKB-UniRule"/>
</dbReference>
<proteinExistence type="inferred from homology"/>
<organism evidence="9 10">
    <name type="scientific">Desmospora activa DSM 45169</name>
    <dbReference type="NCBI Taxonomy" id="1121389"/>
    <lineage>
        <taxon>Bacteria</taxon>
        <taxon>Bacillati</taxon>
        <taxon>Bacillota</taxon>
        <taxon>Bacilli</taxon>
        <taxon>Bacillales</taxon>
        <taxon>Thermoactinomycetaceae</taxon>
        <taxon>Desmospora</taxon>
    </lineage>
</organism>
<keyword evidence="5 6" id="KW-0804">Transcription</keyword>
<dbReference type="InterPro" id="IPR007759">
    <property type="entry name" value="Asxl_HARE-HTH"/>
</dbReference>
<dbReference type="GO" id="GO:0006355">
    <property type="term" value="P:regulation of DNA-templated transcription"/>
    <property type="evidence" value="ECO:0007669"/>
    <property type="project" value="UniProtKB-UniRule"/>
</dbReference>
<gene>
    <name evidence="6" type="primary">rpoE</name>
    <name evidence="9" type="ORF">C8J48_3116</name>
</gene>
<dbReference type="PROSITE" id="PS51913">
    <property type="entry name" value="HTH_HARE"/>
    <property type="match status" value="1"/>
</dbReference>
<dbReference type="HAMAP" id="MF_00357">
    <property type="entry name" value="RNApol_bact_RpoE"/>
    <property type="match status" value="1"/>
</dbReference>
<evidence type="ECO:0000313" key="10">
    <source>
        <dbReference type="Proteomes" id="UP000241639"/>
    </source>
</evidence>
<evidence type="ECO:0000256" key="3">
    <source>
        <dbReference type="ARBA" id="ARBA00022679"/>
    </source>
</evidence>
<evidence type="ECO:0000256" key="5">
    <source>
        <dbReference type="ARBA" id="ARBA00023163"/>
    </source>
</evidence>
<sequence length="171" mass="19850">MGDWNERMGVPTMSEQLAEQLSPEDIRETAMVDLAFYILKEKEEPILYRALMQEVAQMKGFSEEEINQYIAQLYTEMNIDGRFICVGKSLWGLRSWYPTEQATDSAVAQNVKDDYSDELEEEELFDGEKADFDNDDDDDEADFEANYDEDGDFDPEDDDENDDDEDDDEQP</sequence>
<dbReference type="GO" id="GO:0000428">
    <property type="term" value="C:DNA-directed RNA polymerase complex"/>
    <property type="evidence" value="ECO:0007669"/>
    <property type="project" value="UniProtKB-KW"/>
</dbReference>
<dbReference type="Gene3D" id="1.10.10.1250">
    <property type="entry name" value="RNA polymerase, subunit delta, N-terminal domain"/>
    <property type="match status" value="1"/>
</dbReference>
<keyword evidence="3 6" id="KW-0808">Transferase</keyword>
<feature type="region of interest" description="Disordered" evidence="7">
    <location>
        <begin position="116"/>
        <end position="171"/>
    </location>
</feature>
<dbReference type="InterPro" id="IPR038087">
    <property type="entry name" value="RNAP_delta_N_dom_sf"/>
</dbReference>